<dbReference type="RefSeq" id="XP_014641891.1">
    <property type="nucleotide sequence ID" value="XM_014786405.1"/>
</dbReference>
<reference evidence="3" key="1">
    <citation type="submission" date="2025-08" db="UniProtKB">
        <authorList>
            <consortium name="RefSeq"/>
        </authorList>
    </citation>
    <scope>IDENTIFICATION</scope>
</reference>
<accession>A0ABM1CQR0</accession>
<dbReference type="Proteomes" id="UP000694910">
    <property type="component" value="Unplaced"/>
</dbReference>
<keyword evidence="2" id="KW-1185">Reference proteome</keyword>
<feature type="region of interest" description="Disordered" evidence="1">
    <location>
        <begin position="108"/>
        <end position="269"/>
    </location>
</feature>
<name>A0ABM1CQR0_CERSS</name>
<evidence type="ECO:0000313" key="3">
    <source>
        <dbReference type="RefSeq" id="XP_014641891.1"/>
    </source>
</evidence>
<proteinExistence type="predicted"/>
<evidence type="ECO:0000256" key="1">
    <source>
        <dbReference type="SAM" id="MobiDB-lite"/>
    </source>
</evidence>
<sequence>MAEAAEPMGESQGAEVKTQQPTEKVLGAPLRRGPRSVLKVSQLLLRAIAAHKGLTLATLKRELGNAGYEVRRRCSRHSGEAPRSEVKGTFLRISGSDAAGYFRIWKIPKPKRKPGRPRLEEGVRAPRRTPQVPRSAPRRRHARRKAAKKAREIWRRSTRADAKVRPRARDPVRSRAKEEVRAKVMKEGRGRTTKEGLRPRTREEKRPGSKAKEEKQQDPEKSVKRTTQRSTSVKTDRTSSGRGKTHDPRAARTKASTKFEGPGNAAGNP</sequence>
<gene>
    <name evidence="3" type="primary">LOC101401931</name>
</gene>
<dbReference type="GeneID" id="101401931"/>
<evidence type="ECO:0000313" key="2">
    <source>
        <dbReference type="Proteomes" id="UP000694910"/>
    </source>
</evidence>
<feature type="compositionally biased region" description="Basic residues" evidence="1">
    <location>
        <begin position="136"/>
        <end position="148"/>
    </location>
</feature>
<feature type="region of interest" description="Disordered" evidence="1">
    <location>
        <begin position="1"/>
        <end position="30"/>
    </location>
</feature>
<feature type="compositionally biased region" description="Basic and acidic residues" evidence="1">
    <location>
        <begin position="149"/>
        <end position="223"/>
    </location>
</feature>
<protein>
    <submittedName>
        <fullName evidence="3">Testis-specific H1 histone</fullName>
    </submittedName>
</protein>
<feature type="compositionally biased region" description="Basic and acidic residues" evidence="1">
    <location>
        <begin position="234"/>
        <end position="250"/>
    </location>
</feature>
<organism evidence="2 3">
    <name type="scientific">Ceratotherium simum simum</name>
    <name type="common">Southern white rhinoceros</name>
    <dbReference type="NCBI Taxonomy" id="73337"/>
    <lineage>
        <taxon>Eukaryota</taxon>
        <taxon>Metazoa</taxon>
        <taxon>Chordata</taxon>
        <taxon>Craniata</taxon>
        <taxon>Vertebrata</taxon>
        <taxon>Euteleostomi</taxon>
        <taxon>Mammalia</taxon>
        <taxon>Eutheria</taxon>
        <taxon>Laurasiatheria</taxon>
        <taxon>Perissodactyla</taxon>
        <taxon>Rhinocerotidae</taxon>
        <taxon>Ceratotherium</taxon>
    </lineage>
</organism>